<dbReference type="Gene3D" id="4.10.530.10">
    <property type="entry name" value="Gamma-fibrinogen Carboxyl Terminal Fragment, domain 2"/>
    <property type="match status" value="1"/>
</dbReference>
<dbReference type="InterPro" id="IPR014716">
    <property type="entry name" value="Fibrinogen_a/b/g_C_1"/>
</dbReference>
<evidence type="ECO:0000313" key="12">
    <source>
        <dbReference type="Proteomes" id="UP001445076"/>
    </source>
</evidence>
<sequence length="638" mass="72715">DPYIFNLFEVLLTTLETKLRRVENMDRALERLVRRLDTVETRLAINLNTTTQMVHLLETRLIDPSSFRLSNTDSSTDGSSGRSSSDERYNINSLMEQRLYLLTEHVARIDTKLSSVQKALDTNSIVMPQDELVAAASESYRVGVDVPRLQSLEKTPALGQLQESIESVRESVTSMDRRLQFHMAYVSGDLEQLAGSVRNIHTAILEDQTPTFSTTTESIRNVTGPPPPRTKIDSLVDRMSPMETVWEKMEEVWDVVVGTKSSVDVLVPKSEALLNTSQRQERAISTIQSDLTEKANRIIQNLDQVEQTLKTMPREGSIQRDHINPVTLLHRSTQTHQVQDDTPADDPPGDLVDQSFLTEHNTSEVMTTTERPVSRSVVGPSGVVFPSVQKKPVTVNTTFIITDLNEQNIKQGFSCNDMRDKGLGQSGTYYLKIRGTTYWFLKVFCDMDTAGGGWTVIQRRDDYGEPRETFNREWNDYKHGFGNPEAEFWLGNENIYMLTNTDNYMLRVELEDFDGNRRYAEYSTFKLHSEKDNYKLEIGGYSGNAGDSLNDPWYGSNLSPFSTVNRDNDRSSLNCASMLKGGWWWRSCGRGLNGIYLTDPNDLTARQGIVWFRWRGWDYTLKKSVLMIRPKTKERQPT</sequence>
<dbReference type="InterPro" id="IPR002181">
    <property type="entry name" value="Fibrinogen_a/b/g_C_dom"/>
</dbReference>
<dbReference type="AlphaFoldDB" id="A0AAW0WSD3"/>
<comment type="subcellular location">
    <subcellularLocation>
        <location evidence="1">Secreted</location>
    </subcellularLocation>
</comment>
<keyword evidence="4 8" id="KW-0175">Coiled coil</keyword>
<protein>
    <recommendedName>
        <fullName evidence="10">Fibrinogen C-terminal domain-containing protein</fullName>
    </recommendedName>
</protein>
<proteinExistence type="predicted"/>
<dbReference type="InterPro" id="IPR036056">
    <property type="entry name" value="Fibrinogen-like_C"/>
</dbReference>
<dbReference type="Gene3D" id="3.90.215.10">
    <property type="entry name" value="Gamma Fibrinogen, chain A, domain 1"/>
    <property type="match status" value="1"/>
</dbReference>
<reference evidence="11 12" key="1">
    <citation type="journal article" date="2024" name="BMC Genomics">
        <title>Genome assembly of redclaw crayfish (Cherax quadricarinatus) provides insights into its immune adaptation and hypoxia tolerance.</title>
        <authorList>
            <person name="Liu Z."/>
            <person name="Zheng J."/>
            <person name="Li H."/>
            <person name="Fang K."/>
            <person name="Wang S."/>
            <person name="He J."/>
            <person name="Zhou D."/>
            <person name="Weng S."/>
            <person name="Chi M."/>
            <person name="Gu Z."/>
            <person name="He J."/>
            <person name="Li F."/>
            <person name="Wang M."/>
        </authorList>
    </citation>
    <scope>NUCLEOTIDE SEQUENCE [LARGE SCALE GENOMIC DNA]</scope>
    <source>
        <strain evidence="11">ZL_2023a</strain>
    </source>
</reference>
<evidence type="ECO:0000256" key="9">
    <source>
        <dbReference type="SAM" id="MobiDB-lite"/>
    </source>
</evidence>
<accession>A0AAW0WSD3</accession>
<dbReference type="FunFam" id="3.90.215.10:FF:000001">
    <property type="entry name" value="Tenascin isoform 1"/>
    <property type="match status" value="1"/>
</dbReference>
<feature type="coiled-coil region" evidence="8">
    <location>
        <begin position="15"/>
        <end position="42"/>
    </location>
</feature>
<comment type="caution">
    <text evidence="11">The sequence shown here is derived from an EMBL/GenBank/DDBJ whole genome shotgun (WGS) entry which is preliminary data.</text>
</comment>
<evidence type="ECO:0000256" key="7">
    <source>
        <dbReference type="ARBA" id="ARBA00053344"/>
    </source>
</evidence>
<dbReference type="PANTHER" id="PTHR47221:SF6">
    <property type="entry name" value="FIBRINOGEN ALPHA CHAIN"/>
    <property type="match status" value="1"/>
</dbReference>
<organism evidence="11 12">
    <name type="scientific">Cherax quadricarinatus</name>
    <name type="common">Australian red claw crayfish</name>
    <dbReference type="NCBI Taxonomy" id="27406"/>
    <lineage>
        <taxon>Eukaryota</taxon>
        <taxon>Metazoa</taxon>
        <taxon>Ecdysozoa</taxon>
        <taxon>Arthropoda</taxon>
        <taxon>Crustacea</taxon>
        <taxon>Multicrustacea</taxon>
        <taxon>Malacostraca</taxon>
        <taxon>Eumalacostraca</taxon>
        <taxon>Eucarida</taxon>
        <taxon>Decapoda</taxon>
        <taxon>Pleocyemata</taxon>
        <taxon>Astacidea</taxon>
        <taxon>Parastacoidea</taxon>
        <taxon>Parastacidae</taxon>
        <taxon>Cherax</taxon>
    </lineage>
</organism>
<feature type="compositionally biased region" description="Low complexity" evidence="9">
    <location>
        <begin position="70"/>
        <end position="83"/>
    </location>
</feature>
<dbReference type="SUPFAM" id="SSF56496">
    <property type="entry name" value="Fibrinogen C-terminal domain-like"/>
    <property type="match status" value="1"/>
</dbReference>
<keyword evidence="6" id="KW-0325">Glycoprotein</keyword>
<evidence type="ECO:0000313" key="11">
    <source>
        <dbReference type="EMBL" id="KAK8728774.1"/>
    </source>
</evidence>
<name>A0AAW0WSD3_CHEQU</name>
<dbReference type="SMART" id="SM00186">
    <property type="entry name" value="FBG"/>
    <property type="match status" value="1"/>
</dbReference>
<dbReference type="GO" id="GO:0030246">
    <property type="term" value="F:carbohydrate binding"/>
    <property type="evidence" value="ECO:0007669"/>
    <property type="project" value="UniProtKB-ARBA"/>
</dbReference>
<comment type="function">
    <text evidence="7">Lectin involved in innate immunity. Agglutinates all types of human erythrocytes, Gram-positive and Gram-negative bacteria. Has a stronger agglutinating activity towards Gram-negative bacteria than towards Gram-positive bacteria. Specifically recognizes acetyl group-containing substances on agglutinated cells. The hemagglutinating activity was inhibited by EDTA, acetyl group-containing mono- and disaccharides, N-acetyl derivatives of amino acids, other acetyl group-containing substances, propionamide and benzamide. Enhances the antimicrobial activity of big defensin against Gram-positive bacteria but not against Gram-negative bacteria.</text>
</comment>
<feature type="non-terminal residue" evidence="11">
    <location>
        <position position="1"/>
    </location>
</feature>
<dbReference type="GO" id="GO:0005576">
    <property type="term" value="C:extracellular region"/>
    <property type="evidence" value="ECO:0007669"/>
    <property type="project" value="UniProtKB-SubCell"/>
</dbReference>
<dbReference type="PROSITE" id="PS51406">
    <property type="entry name" value="FIBRINOGEN_C_2"/>
    <property type="match status" value="1"/>
</dbReference>
<keyword evidence="3" id="KW-0732">Signal</keyword>
<dbReference type="CDD" id="cd00087">
    <property type="entry name" value="FReD"/>
    <property type="match status" value="1"/>
</dbReference>
<keyword evidence="2" id="KW-0964">Secreted</keyword>
<keyword evidence="5" id="KW-1015">Disulfide bond</keyword>
<dbReference type="InterPro" id="IPR037579">
    <property type="entry name" value="FIB_ANG-like"/>
</dbReference>
<dbReference type="PANTHER" id="PTHR47221">
    <property type="entry name" value="FIBRINOGEN ALPHA CHAIN"/>
    <property type="match status" value="1"/>
</dbReference>
<gene>
    <name evidence="11" type="ORF">OTU49_008928</name>
</gene>
<dbReference type="Proteomes" id="UP001445076">
    <property type="component" value="Unassembled WGS sequence"/>
</dbReference>
<feature type="domain" description="Fibrinogen C-terminal" evidence="10">
    <location>
        <begin position="406"/>
        <end position="632"/>
    </location>
</feature>
<evidence type="ECO:0000256" key="1">
    <source>
        <dbReference type="ARBA" id="ARBA00004613"/>
    </source>
</evidence>
<evidence type="ECO:0000256" key="5">
    <source>
        <dbReference type="ARBA" id="ARBA00023157"/>
    </source>
</evidence>
<evidence type="ECO:0000256" key="4">
    <source>
        <dbReference type="ARBA" id="ARBA00023054"/>
    </source>
</evidence>
<evidence type="ECO:0000256" key="3">
    <source>
        <dbReference type="ARBA" id="ARBA00022729"/>
    </source>
</evidence>
<evidence type="ECO:0000256" key="6">
    <source>
        <dbReference type="ARBA" id="ARBA00023180"/>
    </source>
</evidence>
<evidence type="ECO:0000259" key="10">
    <source>
        <dbReference type="PROSITE" id="PS51406"/>
    </source>
</evidence>
<evidence type="ECO:0000256" key="8">
    <source>
        <dbReference type="SAM" id="Coils"/>
    </source>
</evidence>
<dbReference type="EMBL" id="JARKIK010000070">
    <property type="protein sequence ID" value="KAK8728774.1"/>
    <property type="molecule type" value="Genomic_DNA"/>
</dbReference>
<dbReference type="Pfam" id="PF00147">
    <property type="entry name" value="Fibrinogen_C"/>
    <property type="match status" value="1"/>
</dbReference>
<keyword evidence="12" id="KW-1185">Reference proteome</keyword>
<feature type="region of interest" description="Disordered" evidence="9">
    <location>
        <begin position="68"/>
        <end position="87"/>
    </location>
</feature>
<evidence type="ECO:0000256" key="2">
    <source>
        <dbReference type="ARBA" id="ARBA00022525"/>
    </source>
</evidence>
<dbReference type="NCBIfam" id="NF040941">
    <property type="entry name" value="GGGWT_bact"/>
    <property type="match status" value="1"/>
</dbReference>